<accession>A0AAV7QSB2</accession>
<feature type="region of interest" description="Disordered" evidence="1">
    <location>
        <begin position="160"/>
        <end position="188"/>
    </location>
</feature>
<organism evidence="2 3">
    <name type="scientific">Pleurodeles waltl</name>
    <name type="common">Iberian ribbed newt</name>
    <dbReference type="NCBI Taxonomy" id="8319"/>
    <lineage>
        <taxon>Eukaryota</taxon>
        <taxon>Metazoa</taxon>
        <taxon>Chordata</taxon>
        <taxon>Craniata</taxon>
        <taxon>Vertebrata</taxon>
        <taxon>Euteleostomi</taxon>
        <taxon>Amphibia</taxon>
        <taxon>Batrachia</taxon>
        <taxon>Caudata</taxon>
        <taxon>Salamandroidea</taxon>
        <taxon>Salamandridae</taxon>
        <taxon>Pleurodelinae</taxon>
        <taxon>Pleurodeles</taxon>
    </lineage>
</organism>
<dbReference type="Proteomes" id="UP001066276">
    <property type="component" value="Chromosome 6"/>
</dbReference>
<dbReference type="AlphaFoldDB" id="A0AAV7QSB2"/>
<feature type="compositionally biased region" description="Low complexity" evidence="1">
    <location>
        <begin position="165"/>
        <end position="182"/>
    </location>
</feature>
<evidence type="ECO:0000313" key="3">
    <source>
        <dbReference type="Proteomes" id="UP001066276"/>
    </source>
</evidence>
<evidence type="ECO:0000256" key="1">
    <source>
        <dbReference type="SAM" id="MobiDB-lite"/>
    </source>
</evidence>
<proteinExistence type="predicted"/>
<name>A0AAV7QSB2_PLEWA</name>
<dbReference type="EMBL" id="JANPWB010000010">
    <property type="protein sequence ID" value="KAJ1142307.1"/>
    <property type="molecule type" value="Genomic_DNA"/>
</dbReference>
<gene>
    <name evidence="2" type="ORF">NDU88_008634</name>
</gene>
<reference evidence="2" key="1">
    <citation type="journal article" date="2022" name="bioRxiv">
        <title>Sequencing and chromosome-scale assembly of the giantPleurodeles waltlgenome.</title>
        <authorList>
            <person name="Brown T."/>
            <person name="Elewa A."/>
            <person name="Iarovenko S."/>
            <person name="Subramanian E."/>
            <person name="Araus A.J."/>
            <person name="Petzold A."/>
            <person name="Susuki M."/>
            <person name="Suzuki K.-i.T."/>
            <person name="Hayashi T."/>
            <person name="Toyoda A."/>
            <person name="Oliveira C."/>
            <person name="Osipova E."/>
            <person name="Leigh N.D."/>
            <person name="Simon A."/>
            <person name="Yun M.H."/>
        </authorList>
    </citation>
    <scope>NUCLEOTIDE SEQUENCE</scope>
    <source>
        <strain evidence="2">20211129_DDA</strain>
        <tissue evidence="2">Liver</tissue>
    </source>
</reference>
<evidence type="ECO:0000313" key="2">
    <source>
        <dbReference type="EMBL" id="KAJ1142307.1"/>
    </source>
</evidence>
<keyword evidence="3" id="KW-1185">Reference proteome</keyword>
<protein>
    <submittedName>
        <fullName evidence="2">Uncharacterized protein</fullName>
    </submittedName>
</protein>
<comment type="caution">
    <text evidence="2">The sequence shown here is derived from an EMBL/GenBank/DDBJ whole genome shotgun (WGS) entry which is preliminary data.</text>
</comment>
<sequence>MEEANPACVMRTAAITEYCVPFQRSRADCGVTAGNNAELPSESDAAALSTDEGGVACIGSSGDGLSMSSDCFPLVRPIVACGYDSICLPGLAGPVLRSSRNLVLGSAGIGAVFPSPADWSPRVSSGSGPTGALPSNGGRVLVVPRRSTFRQRGAAALLPLPPMHGRAAGASRPRAATSPSTANLRPRR</sequence>